<dbReference type="PANTHER" id="PTHR15682:SF2">
    <property type="entry name" value="UNHEALTHY RIBOSOME BIOGENESIS PROTEIN 2 HOMOLOG"/>
    <property type="match status" value="1"/>
</dbReference>
<dbReference type="AlphaFoldDB" id="A0ABD1QLW2"/>
<feature type="region of interest" description="Disordered" evidence="1">
    <location>
        <begin position="1"/>
        <end position="46"/>
    </location>
</feature>
<name>A0ABD1QLW2_9LAMI</name>
<dbReference type="InterPro" id="IPR052609">
    <property type="entry name" value="Ribosome_Biogenesis_Reg"/>
</dbReference>
<sequence>MADYNSTPEPASSNKMKKNNKKRKQRSPEINELEKEAQEFSGGPSTIPCIFERETIATNTEHENGSPWRNLQLILFLQNTNIDLLKKVDLVSSYVNSVTNETADDISQRPEMINTYRGLVFLNNWVQSVLISSEKKMRLEGNKADYEVSSALCLDIRCWKILNFCLEESQNIHVSLICSRDLLRVIHCIARDAISLANNVPSCCEVALSCEQLKFYDVVLNCVSLIFSSHGGVSNENLDLWIFVMNTVLELAIRLVTDKLDSCKAGNLFMQLSCCLLEPFAKFLRVHPTRKSGFRDFIDKLLEPLLHLLVVLHSDFCGRNFECRTNLSKLAEEVLSQGLFHPTHIDGFLCLQSTGRYKSSFVGTLSEEKSVNKSYHRHLFDKLEKIVANKNEFALGGLGELLHLFLNSVSKQKGTSVSRGGSRGLEISSTNHVLENFSQARMVFFRKQPQL</sequence>
<evidence type="ECO:0000256" key="1">
    <source>
        <dbReference type="SAM" id="MobiDB-lite"/>
    </source>
</evidence>
<evidence type="ECO:0000313" key="3">
    <source>
        <dbReference type="Proteomes" id="UP001604277"/>
    </source>
</evidence>
<feature type="compositionally biased region" description="Basic residues" evidence="1">
    <location>
        <begin position="15"/>
        <end position="25"/>
    </location>
</feature>
<evidence type="ECO:0000313" key="2">
    <source>
        <dbReference type="EMBL" id="KAL2477016.1"/>
    </source>
</evidence>
<dbReference type="Proteomes" id="UP001604277">
    <property type="component" value="Unassembled WGS sequence"/>
</dbReference>
<feature type="compositionally biased region" description="Polar residues" evidence="1">
    <location>
        <begin position="1"/>
        <end position="13"/>
    </location>
</feature>
<feature type="compositionally biased region" description="Basic and acidic residues" evidence="1">
    <location>
        <begin position="26"/>
        <end position="38"/>
    </location>
</feature>
<dbReference type="EMBL" id="JBFOLJ010000014">
    <property type="protein sequence ID" value="KAL2477016.1"/>
    <property type="molecule type" value="Genomic_DNA"/>
</dbReference>
<comment type="caution">
    <text evidence="2">The sequence shown here is derived from an EMBL/GenBank/DDBJ whole genome shotgun (WGS) entry which is preliminary data.</text>
</comment>
<keyword evidence="3" id="KW-1185">Reference proteome</keyword>
<protein>
    <submittedName>
        <fullName evidence="2">Nucleolar 27S pre-rRNA proCES</fullName>
    </submittedName>
</protein>
<reference evidence="3" key="1">
    <citation type="submission" date="2024-07" db="EMBL/GenBank/DDBJ databases">
        <title>Two chromosome-level genome assemblies of Korean endemic species Abeliophyllum distichum and Forsythia ovata (Oleaceae).</title>
        <authorList>
            <person name="Jang H."/>
        </authorList>
    </citation>
    <scope>NUCLEOTIDE SEQUENCE [LARGE SCALE GENOMIC DNA]</scope>
</reference>
<organism evidence="2 3">
    <name type="scientific">Forsythia ovata</name>
    <dbReference type="NCBI Taxonomy" id="205694"/>
    <lineage>
        <taxon>Eukaryota</taxon>
        <taxon>Viridiplantae</taxon>
        <taxon>Streptophyta</taxon>
        <taxon>Embryophyta</taxon>
        <taxon>Tracheophyta</taxon>
        <taxon>Spermatophyta</taxon>
        <taxon>Magnoliopsida</taxon>
        <taxon>eudicotyledons</taxon>
        <taxon>Gunneridae</taxon>
        <taxon>Pentapetalae</taxon>
        <taxon>asterids</taxon>
        <taxon>lamiids</taxon>
        <taxon>Lamiales</taxon>
        <taxon>Oleaceae</taxon>
        <taxon>Forsythieae</taxon>
        <taxon>Forsythia</taxon>
    </lineage>
</organism>
<dbReference type="PANTHER" id="PTHR15682">
    <property type="entry name" value="UNHEALTHY RIBOSOME BIOGENESIS PROTEIN 2 HOMOLOG"/>
    <property type="match status" value="1"/>
</dbReference>
<proteinExistence type="predicted"/>
<gene>
    <name evidence="2" type="ORF">Fot_46030</name>
</gene>
<accession>A0ABD1QLW2</accession>